<name>A0A972JXM6_9BACL</name>
<keyword evidence="1" id="KW-1133">Transmembrane helix</keyword>
<protein>
    <submittedName>
        <fullName evidence="2">Benzoate transporter</fullName>
    </submittedName>
</protein>
<keyword evidence="1" id="KW-0472">Membrane</keyword>
<keyword evidence="3" id="KW-1185">Reference proteome</keyword>
<sequence length="383" mass="40192">MACTGGAILVIDTANAAGFSRPQLISWIFVVYFFGGLLSIVLPLIYKIPIAGAHSITAAAFLSTAAAGYSLSELAGSYMLAGALIAIVGVSGLFVKWLRYIPRPMLDAMLAGLVLNYIVKMVPAFKQAPVIGLFALAGFLIMPKISQKIPPIIGVLVFGIIGLSLSSSFPPLNEAVFVWPEAIMPTFTVHAFVSITIPVAILILSNDIAVALAALRKNGYELPVNKILVISGLATVIVGFFGGHAATVGGMMSAVCSQEEAGPRHKRYMAGVVSGSIVLLFGLFAWGTVLLIEVLPLHFITIIAGFTLVGVLLNSLQSAFSETSYRYSTLFAFAIAVSNVTILGVAAPVWSLICGVLIAKILGEGKALTPTAPILEKSRVIGK</sequence>
<gene>
    <name evidence="2" type="ORF">GC093_00180</name>
</gene>
<feature type="transmembrane region" description="Helical" evidence="1">
    <location>
        <begin position="152"/>
        <end position="169"/>
    </location>
</feature>
<dbReference type="EMBL" id="WHOD01000003">
    <property type="protein sequence ID" value="NOU91656.1"/>
    <property type="molecule type" value="Genomic_DNA"/>
</dbReference>
<feature type="transmembrane region" description="Helical" evidence="1">
    <location>
        <begin position="128"/>
        <end position="145"/>
    </location>
</feature>
<dbReference type="PANTHER" id="PTHR30199">
    <property type="entry name" value="MFS FAMILY TRANSPORTER, PREDICTED SUBSTRATE BENZOATE"/>
    <property type="match status" value="1"/>
</dbReference>
<feature type="transmembrane region" description="Helical" evidence="1">
    <location>
        <begin position="53"/>
        <end position="72"/>
    </location>
</feature>
<accession>A0A972JXM6</accession>
<evidence type="ECO:0000256" key="1">
    <source>
        <dbReference type="SAM" id="Phobius"/>
    </source>
</evidence>
<comment type="caution">
    <text evidence="2">The sequence shown here is derived from an EMBL/GenBank/DDBJ whole genome shotgun (WGS) entry which is preliminary data.</text>
</comment>
<dbReference type="Pfam" id="PF03594">
    <property type="entry name" value="BenE"/>
    <property type="match status" value="1"/>
</dbReference>
<evidence type="ECO:0000313" key="2">
    <source>
        <dbReference type="EMBL" id="NOU91656.1"/>
    </source>
</evidence>
<dbReference type="Proteomes" id="UP000641588">
    <property type="component" value="Unassembled WGS sequence"/>
</dbReference>
<feature type="transmembrane region" description="Helical" evidence="1">
    <location>
        <begin position="299"/>
        <end position="320"/>
    </location>
</feature>
<keyword evidence="1" id="KW-0812">Transmembrane</keyword>
<feature type="transmembrane region" description="Helical" evidence="1">
    <location>
        <begin position="227"/>
        <end position="248"/>
    </location>
</feature>
<organism evidence="2 3">
    <name type="scientific">Paenibacillus foliorum</name>
    <dbReference type="NCBI Taxonomy" id="2654974"/>
    <lineage>
        <taxon>Bacteria</taxon>
        <taxon>Bacillati</taxon>
        <taxon>Bacillota</taxon>
        <taxon>Bacilli</taxon>
        <taxon>Bacillales</taxon>
        <taxon>Paenibacillaceae</taxon>
        <taxon>Paenibacillus</taxon>
    </lineage>
</organism>
<dbReference type="GO" id="GO:0005886">
    <property type="term" value="C:plasma membrane"/>
    <property type="evidence" value="ECO:0007669"/>
    <property type="project" value="TreeGrafter"/>
</dbReference>
<feature type="transmembrane region" description="Helical" evidence="1">
    <location>
        <begin position="332"/>
        <end position="359"/>
    </location>
</feature>
<evidence type="ECO:0000313" key="3">
    <source>
        <dbReference type="Proteomes" id="UP000641588"/>
    </source>
</evidence>
<feature type="transmembrane region" description="Helical" evidence="1">
    <location>
        <begin position="26"/>
        <end position="46"/>
    </location>
</feature>
<feature type="transmembrane region" description="Helical" evidence="1">
    <location>
        <begin position="268"/>
        <end position="292"/>
    </location>
</feature>
<dbReference type="GO" id="GO:0042925">
    <property type="term" value="F:benzoate transmembrane transporter activity"/>
    <property type="evidence" value="ECO:0007669"/>
    <property type="project" value="InterPro"/>
</dbReference>
<dbReference type="InterPro" id="IPR004711">
    <property type="entry name" value="Benzoate_Transporter"/>
</dbReference>
<proteinExistence type="predicted"/>
<dbReference type="AlphaFoldDB" id="A0A972JXM6"/>
<dbReference type="PANTHER" id="PTHR30199:SF0">
    <property type="entry name" value="INNER MEMBRANE PROTEIN YDCO"/>
    <property type="match status" value="1"/>
</dbReference>
<feature type="transmembrane region" description="Helical" evidence="1">
    <location>
        <begin position="78"/>
        <end position="98"/>
    </location>
</feature>
<reference evidence="2" key="1">
    <citation type="submission" date="2019-10" db="EMBL/GenBank/DDBJ databases">
        <title>Description of Paenibacillus glebae sp. nov.</title>
        <authorList>
            <person name="Carlier A."/>
            <person name="Qi S."/>
        </authorList>
    </citation>
    <scope>NUCLEOTIDE SEQUENCE</scope>
    <source>
        <strain evidence="2">LMG 31456</strain>
    </source>
</reference>
<feature type="transmembrane region" description="Helical" evidence="1">
    <location>
        <begin position="189"/>
        <end position="215"/>
    </location>
</feature>